<dbReference type="Proteomes" id="UP001231189">
    <property type="component" value="Unassembled WGS sequence"/>
</dbReference>
<dbReference type="InterPro" id="IPR011333">
    <property type="entry name" value="SKP1/BTB/POZ_sf"/>
</dbReference>
<dbReference type="CDD" id="cd18186">
    <property type="entry name" value="BTB_POZ_ZBTB_KLHL-like"/>
    <property type="match status" value="1"/>
</dbReference>
<proteinExistence type="predicted"/>
<evidence type="ECO:0000256" key="4">
    <source>
        <dbReference type="SAM" id="MobiDB-lite"/>
    </source>
</evidence>
<organism evidence="6 7">
    <name type="scientific">Lolium multiflorum</name>
    <name type="common">Italian ryegrass</name>
    <name type="synonym">Lolium perenne subsp. multiflorum</name>
    <dbReference type="NCBI Taxonomy" id="4521"/>
    <lineage>
        <taxon>Eukaryota</taxon>
        <taxon>Viridiplantae</taxon>
        <taxon>Streptophyta</taxon>
        <taxon>Embryophyta</taxon>
        <taxon>Tracheophyta</taxon>
        <taxon>Spermatophyta</taxon>
        <taxon>Magnoliopsida</taxon>
        <taxon>Liliopsida</taxon>
        <taxon>Poales</taxon>
        <taxon>Poaceae</taxon>
        <taxon>BOP clade</taxon>
        <taxon>Pooideae</taxon>
        <taxon>Poodae</taxon>
        <taxon>Poeae</taxon>
        <taxon>Poeae Chloroplast Group 2 (Poeae type)</taxon>
        <taxon>Loliodinae</taxon>
        <taxon>Loliinae</taxon>
        <taxon>Lolium</taxon>
    </lineage>
</organism>
<dbReference type="Pfam" id="PF00651">
    <property type="entry name" value="BTB"/>
    <property type="match status" value="1"/>
</dbReference>
<sequence length="509" mass="57530">MEVDLELSRGGEGPSFEFEFAFNSQNFSDRLLRIEVVASEDAGGRSLPEPDSSRHEEKGDAGQNIESSSTMVDTPLLRVKTVYINSAILAARSPFFLKLFSNGMKESDQTHPTLRIANSEENAVMELLSFMYNGKLTTPEPARLLDILMAADKFEVLSCMRLCSQLLAKLPMTTESALLYLDHACSISMASEVHCLIVRAKKFLANKYKNYTKFQHELMNFPLVGIEAIFSSTDLHVTIEDNIYMFMLTWARARYPELEERRTILSSHLLPLVRFSHMSCARLQKVLTCTDDDIDHDQVNKVITTVLLHKAYPAHVHGVLGADATTCWQFAERTYMCKPVKVVAFDGPCPQVIAYWDLKREECARLFQPGQVPSQPLPRLFQSGQIISHPLNLAGLDFTLVARCNIDQPSGLYSFGLFLVIIEKLKGSVTVDYEFAARTRGSGKFVTRFESKNTFTGSLMIGCDDVFGIPWKMFIADDNLFIDDVLHLRADWRSKFLAMWVSQPRKIDK</sequence>
<dbReference type="InterPro" id="IPR045890">
    <property type="entry name" value="POB1-like"/>
</dbReference>
<dbReference type="GO" id="GO:0010114">
    <property type="term" value="P:response to red light"/>
    <property type="evidence" value="ECO:0007669"/>
    <property type="project" value="TreeGrafter"/>
</dbReference>
<evidence type="ECO:0000313" key="6">
    <source>
        <dbReference type="EMBL" id="KAK1642669.1"/>
    </source>
</evidence>
<protein>
    <recommendedName>
        <fullName evidence="5">BTB domain-containing protein</fullName>
    </recommendedName>
</protein>
<dbReference type="Gene3D" id="3.30.710.10">
    <property type="entry name" value="Potassium Channel Kv1.1, Chain A"/>
    <property type="match status" value="1"/>
</dbReference>
<dbReference type="InterPro" id="IPR000210">
    <property type="entry name" value="BTB/POZ_dom"/>
</dbReference>
<feature type="region of interest" description="Disordered" evidence="4">
    <location>
        <begin position="42"/>
        <end position="67"/>
    </location>
</feature>
<feature type="compositionally biased region" description="Basic and acidic residues" evidence="4">
    <location>
        <begin position="51"/>
        <end position="60"/>
    </location>
</feature>
<comment type="function">
    <text evidence="1">May act as a substrate-specific adapter of an E3 ubiquitin-protein ligase complex (CUL3-RBX1-BTB) which mediates the ubiquitination and subsequent proteasomal degradation of target proteins.</text>
</comment>
<dbReference type="FunFam" id="3.30.710.10:FF:000106">
    <property type="entry name" value="BTB/POZ domain-containing protein POB1"/>
    <property type="match status" value="1"/>
</dbReference>
<dbReference type="SMART" id="SM00225">
    <property type="entry name" value="BTB"/>
    <property type="match status" value="1"/>
</dbReference>
<comment type="caution">
    <text evidence="6">The sequence shown here is derived from an EMBL/GenBank/DDBJ whole genome shotgun (WGS) entry which is preliminary data.</text>
</comment>
<dbReference type="GO" id="GO:0005634">
    <property type="term" value="C:nucleus"/>
    <property type="evidence" value="ECO:0007669"/>
    <property type="project" value="TreeGrafter"/>
</dbReference>
<evidence type="ECO:0000256" key="3">
    <source>
        <dbReference type="ARBA" id="ARBA00022786"/>
    </source>
</evidence>
<keyword evidence="3" id="KW-0833">Ubl conjugation pathway</keyword>
<evidence type="ECO:0000259" key="5">
    <source>
        <dbReference type="PROSITE" id="PS50097"/>
    </source>
</evidence>
<dbReference type="FunFam" id="1.25.40.420:FF:000008">
    <property type="entry name" value="BTB/POZ domain-containing protein POB1"/>
    <property type="match status" value="1"/>
</dbReference>
<dbReference type="Gene3D" id="1.25.40.420">
    <property type="match status" value="1"/>
</dbReference>
<dbReference type="AlphaFoldDB" id="A0AAD8RZX0"/>
<dbReference type="PROSITE" id="PS50097">
    <property type="entry name" value="BTB"/>
    <property type="match status" value="1"/>
</dbReference>
<reference evidence="6" key="1">
    <citation type="submission" date="2023-07" db="EMBL/GenBank/DDBJ databases">
        <title>A chromosome-level genome assembly of Lolium multiflorum.</title>
        <authorList>
            <person name="Chen Y."/>
            <person name="Copetti D."/>
            <person name="Kolliker R."/>
            <person name="Studer B."/>
        </authorList>
    </citation>
    <scope>NUCLEOTIDE SEQUENCE</scope>
    <source>
        <strain evidence="6">02402/16</strain>
        <tissue evidence="6">Leaf</tissue>
    </source>
</reference>
<evidence type="ECO:0000256" key="2">
    <source>
        <dbReference type="ARBA" id="ARBA00004906"/>
    </source>
</evidence>
<dbReference type="EMBL" id="JAUUTY010000004">
    <property type="protein sequence ID" value="KAK1642669.1"/>
    <property type="molecule type" value="Genomic_DNA"/>
</dbReference>
<evidence type="ECO:0000313" key="7">
    <source>
        <dbReference type="Proteomes" id="UP001231189"/>
    </source>
</evidence>
<dbReference type="PANTHER" id="PTHR46336">
    <property type="entry name" value="OS02G0260700 PROTEIN"/>
    <property type="match status" value="1"/>
</dbReference>
<name>A0AAD8RZX0_LOLMU</name>
<gene>
    <name evidence="6" type="ORF">QYE76_060474</name>
</gene>
<feature type="domain" description="BTB" evidence="5">
    <location>
        <begin position="66"/>
        <end position="140"/>
    </location>
</feature>
<evidence type="ECO:0000256" key="1">
    <source>
        <dbReference type="ARBA" id="ARBA00002668"/>
    </source>
</evidence>
<dbReference type="SUPFAM" id="SSF54695">
    <property type="entry name" value="POZ domain"/>
    <property type="match status" value="1"/>
</dbReference>
<comment type="pathway">
    <text evidence="2">Protein modification; protein ubiquitination.</text>
</comment>
<keyword evidence="7" id="KW-1185">Reference proteome</keyword>
<accession>A0AAD8RZX0</accession>
<dbReference type="PANTHER" id="PTHR46336:SF21">
    <property type="entry name" value="OS02G0260700 PROTEIN"/>
    <property type="match status" value="1"/>
</dbReference>